<feature type="compositionally biased region" description="Acidic residues" evidence="1">
    <location>
        <begin position="82"/>
        <end position="96"/>
    </location>
</feature>
<dbReference type="Gene3D" id="1.10.10.10">
    <property type="entry name" value="Winged helix-like DNA-binding domain superfamily/Winged helix DNA-binding domain"/>
    <property type="match status" value="1"/>
</dbReference>
<protein>
    <submittedName>
        <fullName evidence="2">Uncharacterized protein</fullName>
    </submittedName>
</protein>
<keyword evidence="3" id="KW-1185">Reference proteome</keyword>
<comment type="caution">
    <text evidence="2">The sequence shown here is derived from an EMBL/GenBank/DDBJ whole genome shotgun (WGS) entry which is preliminary data.</text>
</comment>
<dbReference type="EMBL" id="JAMYWD010000001">
    <property type="protein sequence ID" value="KAJ4980289.1"/>
    <property type="molecule type" value="Genomic_DNA"/>
</dbReference>
<dbReference type="InterPro" id="IPR036388">
    <property type="entry name" value="WH-like_DNA-bd_sf"/>
</dbReference>
<organism evidence="2 3">
    <name type="scientific">Protea cynaroides</name>
    <dbReference type="NCBI Taxonomy" id="273540"/>
    <lineage>
        <taxon>Eukaryota</taxon>
        <taxon>Viridiplantae</taxon>
        <taxon>Streptophyta</taxon>
        <taxon>Embryophyta</taxon>
        <taxon>Tracheophyta</taxon>
        <taxon>Spermatophyta</taxon>
        <taxon>Magnoliopsida</taxon>
        <taxon>Proteales</taxon>
        <taxon>Proteaceae</taxon>
        <taxon>Protea</taxon>
    </lineage>
</organism>
<evidence type="ECO:0000313" key="2">
    <source>
        <dbReference type="EMBL" id="KAJ4980289.1"/>
    </source>
</evidence>
<sequence>MWLLCKNIKGKNREQERTVCTLESQLGDAVYRGDFEEITKQMVSASILPMVLKAAGELLVFNIIAKPGIGDDEDNREYAGSDGDDGDYAGGDGDDGEYARGDGDDREGTG</sequence>
<feature type="compositionally biased region" description="Basic and acidic residues" evidence="1">
    <location>
        <begin position="97"/>
        <end position="110"/>
    </location>
</feature>
<gene>
    <name evidence="2" type="ORF">NE237_031126</name>
</gene>
<evidence type="ECO:0000313" key="3">
    <source>
        <dbReference type="Proteomes" id="UP001141806"/>
    </source>
</evidence>
<dbReference type="AlphaFoldDB" id="A0A9Q0L1L8"/>
<proteinExistence type="predicted"/>
<accession>A0A9Q0L1L8</accession>
<feature type="region of interest" description="Disordered" evidence="1">
    <location>
        <begin position="68"/>
        <end position="110"/>
    </location>
</feature>
<name>A0A9Q0L1L8_9MAGN</name>
<evidence type="ECO:0000256" key="1">
    <source>
        <dbReference type="SAM" id="MobiDB-lite"/>
    </source>
</evidence>
<reference evidence="2" key="1">
    <citation type="journal article" date="2023" name="Plant J.">
        <title>The genome of the king protea, Protea cynaroides.</title>
        <authorList>
            <person name="Chang J."/>
            <person name="Duong T.A."/>
            <person name="Schoeman C."/>
            <person name="Ma X."/>
            <person name="Roodt D."/>
            <person name="Barker N."/>
            <person name="Li Z."/>
            <person name="Van de Peer Y."/>
            <person name="Mizrachi E."/>
        </authorList>
    </citation>
    <scope>NUCLEOTIDE SEQUENCE</scope>
    <source>
        <tissue evidence="2">Young leaves</tissue>
    </source>
</reference>
<dbReference type="Proteomes" id="UP001141806">
    <property type="component" value="Unassembled WGS sequence"/>
</dbReference>